<dbReference type="SUPFAM" id="SSF51445">
    <property type="entry name" value="(Trans)glycosidases"/>
    <property type="match status" value="1"/>
</dbReference>
<dbReference type="Proteomes" id="UP000435649">
    <property type="component" value="Unassembled WGS sequence"/>
</dbReference>
<reference evidence="5 6" key="1">
    <citation type="submission" date="2019-08" db="EMBL/GenBank/DDBJ databases">
        <title>In-depth cultivation of the pig gut microbiome towards novel bacterial diversity and tailored functional studies.</title>
        <authorList>
            <person name="Wylensek D."/>
            <person name="Hitch T.C.A."/>
            <person name="Clavel T."/>
        </authorList>
    </citation>
    <scope>NUCLEOTIDE SEQUENCE [LARGE SCALE GENOMIC DNA]</scope>
    <source>
        <strain evidence="5 6">BBE-744-WT-12</strain>
    </source>
</reference>
<dbReference type="RefSeq" id="WP_154419387.1">
    <property type="nucleotide sequence ID" value="NZ_VUNS01000018.1"/>
</dbReference>
<feature type="domain" description="DUF4832" evidence="4">
    <location>
        <begin position="373"/>
        <end position="477"/>
    </location>
</feature>
<dbReference type="InterPro" id="IPR032267">
    <property type="entry name" value="DUF4832"/>
</dbReference>
<evidence type="ECO:0000313" key="5">
    <source>
        <dbReference type="EMBL" id="MST98355.1"/>
    </source>
</evidence>
<dbReference type="Pfam" id="PF02449">
    <property type="entry name" value="Glyco_hydro_42"/>
    <property type="match status" value="1"/>
</dbReference>
<dbReference type="Gene3D" id="3.20.20.80">
    <property type="entry name" value="Glycosidases"/>
    <property type="match status" value="1"/>
</dbReference>
<feature type="domain" description="Glycoside hydrolase family 42 N-terminal" evidence="3">
    <location>
        <begin position="59"/>
        <end position="166"/>
    </location>
</feature>
<dbReference type="GO" id="GO:0009341">
    <property type="term" value="C:beta-galactosidase complex"/>
    <property type="evidence" value="ECO:0007669"/>
    <property type="project" value="InterPro"/>
</dbReference>
<evidence type="ECO:0000259" key="4">
    <source>
        <dbReference type="Pfam" id="PF16116"/>
    </source>
</evidence>
<evidence type="ECO:0008006" key="7">
    <source>
        <dbReference type="Google" id="ProtNLM"/>
    </source>
</evidence>
<protein>
    <recommendedName>
        <fullName evidence="7">Beta-galactosidase-like protein</fullName>
    </recommendedName>
</protein>
<dbReference type="GO" id="GO:0005975">
    <property type="term" value="P:carbohydrate metabolic process"/>
    <property type="evidence" value="ECO:0007669"/>
    <property type="project" value="InterPro"/>
</dbReference>
<gene>
    <name evidence="5" type="ORF">FYJ85_15040</name>
</gene>
<dbReference type="InterPro" id="IPR017853">
    <property type="entry name" value="GH"/>
</dbReference>
<organism evidence="5 6">
    <name type="scientific">Victivallis lenta</name>
    <dbReference type="NCBI Taxonomy" id="2606640"/>
    <lineage>
        <taxon>Bacteria</taxon>
        <taxon>Pseudomonadati</taxon>
        <taxon>Lentisphaerota</taxon>
        <taxon>Lentisphaeria</taxon>
        <taxon>Victivallales</taxon>
        <taxon>Victivallaceae</taxon>
        <taxon>Victivallis</taxon>
    </lineage>
</organism>
<evidence type="ECO:0000256" key="1">
    <source>
        <dbReference type="ARBA" id="ARBA00022801"/>
    </source>
</evidence>
<evidence type="ECO:0000256" key="2">
    <source>
        <dbReference type="ARBA" id="ARBA00023295"/>
    </source>
</evidence>
<evidence type="ECO:0000259" key="3">
    <source>
        <dbReference type="Pfam" id="PF02449"/>
    </source>
</evidence>
<evidence type="ECO:0000313" key="6">
    <source>
        <dbReference type="Proteomes" id="UP000435649"/>
    </source>
</evidence>
<dbReference type="EMBL" id="VUNS01000018">
    <property type="protein sequence ID" value="MST98355.1"/>
    <property type="molecule type" value="Genomic_DNA"/>
</dbReference>
<keyword evidence="2" id="KW-0326">Glycosidase</keyword>
<proteinExistence type="predicted"/>
<dbReference type="GO" id="GO:0004565">
    <property type="term" value="F:beta-galactosidase activity"/>
    <property type="evidence" value="ECO:0007669"/>
    <property type="project" value="InterPro"/>
</dbReference>
<keyword evidence="1" id="KW-0378">Hydrolase</keyword>
<dbReference type="Pfam" id="PF16116">
    <property type="entry name" value="DUF4832"/>
    <property type="match status" value="1"/>
</dbReference>
<keyword evidence="6" id="KW-1185">Reference proteome</keyword>
<comment type="caution">
    <text evidence="5">The sequence shown here is derived from an EMBL/GenBank/DDBJ whole genome shotgun (WGS) entry which is preliminary data.</text>
</comment>
<dbReference type="AlphaFoldDB" id="A0A844G639"/>
<name>A0A844G639_9BACT</name>
<sequence>MHHRDMRKIFPADSGEVLLNPGMGYLFLQRGHRKVRFDELAPGEWFLSRPLSDKIIFDVAWSVVEPEEGRFDWENPAWEGCMQSWIDAGFKVGLQIRGMGANGTFRNDGTPQWVFDAGAGFIDEPGPPDGPPRRYPVYWDPVYLEKSANFIAAFGERYNRNPAVEMVFQGFLGHFGEMHLSEHTPIRPWAEAGFTLKRYTAALKHLTGAFKAAFPDKPIFQELGNPSYNTPCPGCGAEPISLVQAKELVPYLVSEGINLKYNGLGANWDRWGSDPFIEGWYVDYCRAYHDRVRLIVENIATFHAPAELETLRRCHASYTNRGGELPGLPECRIGELDDDCFRRMENYDPLGKRHYLDGTRGRPELRQRVQYDAARIAGYRLLPAELHYPAALRPGETAVLTSYWENRGAAKPHDDFGILYALVAENGETVWESVTAPILPTSTLAWAPGERTGERTELHLPPGLPPGRFRLAVGMRRLADLRPIRLPLYGGDGFRYDLGPIELAKEPLS</sequence>
<accession>A0A844G639</accession>
<dbReference type="InterPro" id="IPR013529">
    <property type="entry name" value="Glyco_hydro_42_N"/>
</dbReference>